<dbReference type="EMBL" id="CZAE01000015">
    <property type="protein sequence ID" value="CUP65144.1"/>
    <property type="molecule type" value="Genomic_DNA"/>
</dbReference>
<reference evidence="1 4" key="1">
    <citation type="submission" date="2015-09" db="EMBL/GenBank/DDBJ databases">
        <authorList>
            <consortium name="Pathogen Informatics"/>
        </authorList>
    </citation>
    <scope>NUCLEOTIDE SEQUENCE [LARGE SCALE GENOMIC DNA]</scope>
    <source>
        <strain evidence="1 4">2789STDY5834846</strain>
    </source>
</reference>
<dbReference type="RefSeq" id="WP_010537002.1">
    <property type="nucleotide sequence ID" value="NZ_CABMFH010000012.1"/>
</dbReference>
<evidence type="ECO:0000313" key="1">
    <source>
        <dbReference type="EMBL" id="CUP65144.1"/>
    </source>
</evidence>
<proteinExistence type="predicted"/>
<evidence type="ECO:0000313" key="4">
    <source>
        <dbReference type="Proteomes" id="UP000095606"/>
    </source>
</evidence>
<dbReference type="Proteomes" id="UP001060104">
    <property type="component" value="Chromosome"/>
</dbReference>
<dbReference type="EMBL" id="CP103141">
    <property type="protein sequence ID" value="UVQ77026.1"/>
    <property type="molecule type" value="Genomic_DNA"/>
</dbReference>
<organism evidence="1 4">
    <name type="scientific">Bacteroides faecis</name>
    <dbReference type="NCBI Taxonomy" id="674529"/>
    <lineage>
        <taxon>Bacteria</taxon>
        <taxon>Pseudomonadati</taxon>
        <taxon>Bacteroidota</taxon>
        <taxon>Bacteroidia</taxon>
        <taxon>Bacteroidales</taxon>
        <taxon>Bacteroidaceae</taxon>
        <taxon>Bacteroides</taxon>
    </lineage>
</organism>
<keyword evidence="5" id="KW-1185">Reference proteome</keyword>
<accession>A0A174PV05</accession>
<dbReference type="Proteomes" id="UP001204548">
    <property type="component" value="Unassembled WGS sequence"/>
</dbReference>
<evidence type="ECO:0000313" key="3">
    <source>
        <dbReference type="EMBL" id="UVQ77026.1"/>
    </source>
</evidence>
<dbReference type="EMBL" id="JANUTS010000001">
    <property type="protein sequence ID" value="MCS2792386.1"/>
    <property type="molecule type" value="Genomic_DNA"/>
</dbReference>
<protein>
    <submittedName>
        <fullName evidence="1">Uncharacterized protein</fullName>
    </submittedName>
</protein>
<name>A0A3E5GBI8_9BACE</name>
<gene>
    <name evidence="1" type="ORF">ERS852461_03056</name>
    <name evidence="2" type="ORF">NXW97_10255</name>
    <name evidence="3" type="ORF">NXY30_11960</name>
</gene>
<dbReference type="GeneID" id="69589201"/>
<dbReference type="AlphaFoldDB" id="A0A3E5GBI8"/>
<dbReference type="Proteomes" id="UP000095606">
    <property type="component" value="Unassembled WGS sequence"/>
</dbReference>
<evidence type="ECO:0000313" key="2">
    <source>
        <dbReference type="EMBL" id="MCS2792386.1"/>
    </source>
</evidence>
<accession>A0A3E5GBI8</accession>
<evidence type="ECO:0000313" key="5">
    <source>
        <dbReference type="Proteomes" id="UP001060104"/>
    </source>
</evidence>
<reference evidence="2" key="2">
    <citation type="submission" date="2022-08" db="EMBL/GenBank/DDBJ databases">
        <title>Genome Sequencing of Bacteroides fragilis Group Isolates with Nanopore Technology.</title>
        <authorList>
            <person name="Tisza M.J."/>
            <person name="Smith D."/>
            <person name="Dekker J.P."/>
        </authorList>
    </citation>
    <scope>NUCLEOTIDE SEQUENCE</scope>
    <source>
        <strain evidence="2">BFG-351</strain>
        <strain evidence="3">BFG-527</strain>
    </source>
</reference>
<sequence length="146" mass="16312">MAKYIFGILACAFLALGFTHISNKELQGFQKETGVPAIDMSYNEGANCCISSAGFDKSCKETHSLLTDGTYGSKVSDCIFDNLSFPRSIVPFKNLRFNTTNTAILQILSSLNTMLPEKRLSHTCFDVNYTKYSCKYYVYTLAHILI</sequence>